<protein>
    <submittedName>
        <fullName evidence="1">Uncharacterized protein</fullName>
    </submittedName>
</protein>
<dbReference type="OrthoDB" id="2505730at2759"/>
<reference evidence="1 2" key="1">
    <citation type="submission" date="2018-06" db="EMBL/GenBank/DDBJ databases">
        <title>Comparative genomics reveals the genomic features of Rhizophagus irregularis, R. cerebriforme, R. diaphanum and Gigaspora rosea, and their symbiotic lifestyle signature.</title>
        <authorList>
            <person name="Morin E."/>
            <person name="San Clemente H."/>
            <person name="Chen E.C.H."/>
            <person name="De La Providencia I."/>
            <person name="Hainaut M."/>
            <person name="Kuo A."/>
            <person name="Kohler A."/>
            <person name="Murat C."/>
            <person name="Tang N."/>
            <person name="Roy S."/>
            <person name="Loubradou J."/>
            <person name="Henrissat B."/>
            <person name="Grigoriev I.V."/>
            <person name="Corradi N."/>
            <person name="Roux C."/>
            <person name="Martin F.M."/>
        </authorList>
    </citation>
    <scope>NUCLEOTIDE SEQUENCE [LARGE SCALE GENOMIC DNA]</scope>
    <source>
        <strain evidence="1 2">DAOM 227022</strain>
    </source>
</reference>
<dbReference type="AlphaFoldDB" id="A0A397SKD4"/>
<dbReference type="PANTHER" id="PTHR33096:SF1">
    <property type="entry name" value="CXC1-LIKE CYSTEINE CLUSTER ASSOCIATED WITH KDZ TRANSPOSASES DOMAIN-CONTAINING PROTEIN"/>
    <property type="match status" value="1"/>
</dbReference>
<dbReference type="STRING" id="658196.A0A397SKD4"/>
<name>A0A397SKD4_9GLOM</name>
<comment type="caution">
    <text evidence="1">The sequence shown here is derived from an EMBL/GenBank/DDBJ whole genome shotgun (WGS) entry which is preliminary data.</text>
</comment>
<feature type="non-terminal residue" evidence="1">
    <location>
        <position position="1"/>
    </location>
</feature>
<organism evidence="1 2">
    <name type="scientific">Glomus cerebriforme</name>
    <dbReference type="NCBI Taxonomy" id="658196"/>
    <lineage>
        <taxon>Eukaryota</taxon>
        <taxon>Fungi</taxon>
        <taxon>Fungi incertae sedis</taxon>
        <taxon>Mucoromycota</taxon>
        <taxon>Glomeromycotina</taxon>
        <taxon>Glomeromycetes</taxon>
        <taxon>Glomerales</taxon>
        <taxon>Glomeraceae</taxon>
        <taxon>Glomus</taxon>
    </lineage>
</organism>
<dbReference type="Proteomes" id="UP000265703">
    <property type="component" value="Unassembled WGS sequence"/>
</dbReference>
<sequence length="84" mass="9579">CESNFKAADQLKSYNKSESLDDTGLFGCTCRHGIPIKFINLRNIGERYSLAECLISELNNLFPKDSQSFTILYDIMQLILLNQN</sequence>
<dbReference type="PANTHER" id="PTHR33096">
    <property type="entry name" value="CXC2 DOMAIN-CONTAINING PROTEIN"/>
    <property type="match status" value="1"/>
</dbReference>
<dbReference type="Pfam" id="PF18758">
    <property type="entry name" value="KDZ"/>
    <property type="match status" value="1"/>
</dbReference>
<evidence type="ECO:0000313" key="1">
    <source>
        <dbReference type="EMBL" id="RIA84565.1"/>
    </source>
</evidence>
<gene>
    <name evidence="1" type="ORF">C1645_858965</name>
</gene>
<proteinExistence type="predicted"/>
<evidence type="ECO:0000313" key="2">
    <source>
        <dbReference type="Proteomes" id="UP000265703"/>
    </source>
</evidence>
<dbReference type="InterPro" id="IPR040521">
    <property type="entry name" value="KDZ"/>
</dbReference>
<dbReference type="EMBL" id="QKYT01000483">
    <property type="protein sequence ID" value="RIA84565.1"/>
    <property type="molecule type" value="Genomic_DNA"/>
</dbReference>
<accession>A0A397SKD4</accession>
<keyword evidence="2" id="KW-1185">Reference proteome</keyword>